<dbReference type="AlphaFoldDB" id="A0A4U8V2P7"/>
<gene>
    <name evidence="1" type="ORF">L596_006644</name>
</gene>
<evidence type="ECO:0000313" key="1">
    <source>
        <dbReference type="EMBL" id="TMS40246.1"/>
    </source>
</evidence>
<dbReference type="EMBL" id="AZBU02000001">
    <property type="protein sequence ID" value="TMS40246.1"/>
    <property type="molecule type" value="Genomic_DNA"/>
</dbReference>
<reference evidence="1" key="1">
    <citation type="submission" date="2013-11" db="EMBL/GenBank/DDBJ databases">
        <authorList>
            <person name="Sternberg P."/>
            <person name="Dillman A."/>
            <person name="Macchietto M."/>
        </authorList>
    </citation>
    <scope>NUCLEOTIDE SEQUENCE</scope>
    <source>
        <strain evidence="1">ALL</strain>
    </source>
</reference>
<organism evidence="1">
    <name type="scientific">Steinernema carpocapsae</name>
    <name type="common">Entomopathogenic nematode</name>
    <dbReference type="NCBI Taxonomy" id="34508"/>
    <lineage>
        <taxon>Eukaryota</taxon>
        <taxon>Metazoa</taxon>
        <taxon>Ecdysozoa</taxon>
        <taxon>Nematoda</taxon>
        <taxon>Chromadorea</taxon>
        <taxon>Rhabditida</taxon>
        <taxon>Tylenchina</taxon>
        <taxon>Panagrolaimomorpha</taxon>
        <taxon>Strongyloidoidea</taxon>
        <taxon>Steinernematidae</taxon>
        <taxon>Steinernema</taxon>
    </lineage>
</organism>
<protein>
    <submittedName>
        <fullName evidence="1">Uncharacterized protein</fullName>
    </submittedName>
</protein>
<proteinExistence type="predicted"/>
<reference evidence="1" key="3">
    <citation type="journal article" date="2019" name="G3 (Bethesda)">
        <title>Hybrid Assembly of the Genome of the Entomopathogenic Nematode Steinernema carpocapsae Identifies the X-Chromosome.</title>
        <authorList>
            <person name="Serra L."/>
            <person name="Macchietto M."/>
            <person name="Macias-Munoz A."/>
            <person name="McGill C.J."/>
            <person name="Rodriguez I.M."/>
            <person name="Rodriguez B."/>
            <person name="Murad R."/>
            <person name="Mortazavi A."/>
        </authorList>
    </citation>
    <scope>NUCLEOTIDE SEQUENCE [LARGE SCALE GENOMIC DNA]</scope>
    <source>
        <strain evidence="1">ALL</strain>
    </source>
</reference>
<reference evidence="1" key="2">
    <citation type="journal article" date="2015" name="Genome Biol.">
        <title>Comparative genomics of Steinernema reveals deeply conserved gene regulatory networks.</title>
        <authorList>
            <person name="Dillman A.R."/>
            <person name="Macchietto M."/>
            <person name="Porter C.F."/>
            <person name="Rogers A."/>
            <person name="Williams B."/>
            <person name="Antoshechkin I."/>
            <person name="Lee M.M."/>
            <person name="Goodwin Z."/>
            <person name="Lu X."/>
            <person name="Lewis E.E."/>
            <person name="Goodrich-Blair H."/>
            <person name="Stock S.P."/>
            <person name="Adams B.J."/>
            <person name="Sternberg P.W."/>
            <person name="Mortazavi A."/>
        </authorList>
    </citation>
    <scope>NUCLEOTIDE SEQUENCE [LARGE SCALE GENOMIC DNA]</scope>
    <source>
        <strain evidence="1">ALL</strain>
    </source>
</reference>
<sequence length="109" mass="12393">MVKFVPLDLKHVLLPPVLYDVLSKKEQKTTLRSISTAEDIVRNLKILITNDNWFYAHWNLQRVSKTRAIMPSILPMPGAFGLAKLFNCSSLTKLVTTVSAVLLPWEPFL</sequence>
<comment type="caution">
    <text evidence="1">The sequence shown here is derived from an EMBL/GenBank/DDBJ whole genome shotgun (WGS) entry which is preliminary data.</text>
</comment>
<name>A0A4U8V2P7_STECR</name>
<accession>A0A4U8V2P7</accession>